<sequence length="507" mass="55839">MTFLQEFQSWYWDCDFDDAELEAAYDATGTATTAEEFRRAFLVLLRSEDTVARGIALDFFDRAHATNRFGEDNPFEPYREEVVATARAMLRRPPRPGDDVAFEGADHASALLVLGKNGAGPEDAESVIAVLRRRPDGALRENALSAADSILSGSEAPDPRLVALIGEVAFDRSLDIRDRLRALGALREVPGDEVTALLVRATGEDDHRVQQEAAWGLSIGRRFYAHRALLERLDASWPDDERRYEANEVRRALAPGPHSTYWQGATPESPQLLEAHQEMRAPVSERAHRRAYRAMLHSGRIAAVGIALDHFCDSDGLTRFDLDTEAFIPALRTLARHVLTQPPSSARLSPRTGEGANHASALDALARIAEPEDAALLATALRRRDATPLIRERAIHAAQDCLGRWDEPADRLVAALEELIFDSSATIEDRTHAVVALFDVPGPKATAVLLRAAHSSVLPIQVEGALGLTCDHLIDQHRDLVRGLAESWPDGDDEPDRAWLVLDALED</sequence>
<dbReference type="InterPro" id="IPR011989">
    <property type="entry name" value="ARM-like"/>
</dbReference>
<reference evidence="2" key="1">
    <citation type="journal article" date="2019" name="Int. J. Syst. Evol. Microbiol.">
        <title>The Global Catalogue of Microorganisms (GCM) 10K type strain sequencing project: providing services to taxonomists for standard genome sequencing and annotation.</title>
        <authorList>
            <consortium name="The Broad Institute Genomics Platform"/>
            <consortium name="The Broad Institute Genome Sequencing Center for Infectious Disease"/>
            <person name="Wu L."/>
            <person name="Ma J."/>
        </authorList>
    </citation>
    <scope>NUCLEOTIDE SEQUENCE [LARGE SCALE GENOMIC DNA]</scope>
    <source>
        <strain evidence="2">JCM 17939</strain>
    </source>
</reference>
<gene>
    <name evidence="1" type="ORF">GCM10023196_056380</name>
</gene>
<evidence type="ECO:0008006" key="3">
    <source>
        <dbReference type="Google" id="ProtNLM"/>
    </source>
</evidence>
<keyword evidence="2" id="KW-1185">Reference proteome</keyword>
<dbReference type="Proteomes" id="UP001501442">
    <property type="component" value="Unassembled WGS sequence"/>
</dbReference>
<dbReference type="InterPro" id="IPR016024">
    <property type="entry name" value="ARM-type_fold"/>
</dbReference>
<name>A0ABP8UGP3_9ACTN</name>
<proteinExistence type="predicted"/>
<evidence type="ECO:0000313" key="1">
    <source>
        <dbReference type="EMBL" id="GAA4630558.1"/>
    </source>
</evidence>
<comment type="caution">
    <text evidence="1">The sequence shown here is derived from an EMBL/GenBank/DDBJ whole genome shotgun (WGS) entry which is preliminary data.</text>
</comment>
<organism evidence="1 2">
    <name type="scientific">Actinoallomurus vinaceus</name>
    <dbReference type="NCBI Taxonomy" id="1080074"/>
    <lineage>
        <taxon>Bacteria</taxon>
        <taxon>Bacillati</taxon>
        <taxon>Actinomycetota</taxon>
        <taxon>Actinomycetes</taxon>
        <taxon>Streptosporangiales</taxon>
        <taxon>Thermomonosporaceae</taxon>
        <taxon>Actinoallomurus</taxon>
    </lineage>
</organism>
<dbReference type="Gene3D" id="1.25.10.10">
    <property type="entry name" value="Leucine-rich Repeat Variant"/>
    <property type="match status" value="1"/>
</dbReference>
<dbReference type="EMBL" id="BAABHK010000008">
    <property type="protein sequence ID" value="GAA4630558.1"/>
    <property type="molecule type" value="Genomic_DNA"/>
</dbReference>
<accession>A0ABP8UGP3</accession>
<protein>
    <recommendedName>
        <fullName evidence="3">HEAT repeat domain-containing protein</fullName>
    </recommendedName>
</protein>
<dbReference type="SUPFAM" id="SSF48371">
    <property type="entry name" value="ARM repeat"/>
    <property type="match status" value="1"/>
</dbReference>
<evidence type="ECO:0000313" key="2">
    <source>
        <dbReference type="Proteomes" id="UP001501442"/>
    </source>
</evidence>